<dbReference type="SMART" id="SM00225">
    <property type="entry name" value="BTB"/>
    <property type="match status" value="1"/>
</dbReference>
<sequence>MASTQRINATTTAVTDKCIYTWTIENYRVIKTKVGEFISSPKFGIGSDSKKNFELRLYPEGGSDEVAGFISLFLSYLTTDSPKKLDRVICKGMISAINDENVVHKFKTHQDYADHFWGRLKFFDLKNIDKLISSKNTVTIQCELEVLKEYKSSLDSKIINNESETIDQVKFDSAFLCKEFSDVELITSDDNSIPAHRIILAMASPVFKAMLTHDMLERKNNSVEIIDTPYNILIEMLRYIYTGEIISTKTDIVLEILAVADKYQIDNLKVKCEKILCAELSTENALDIMEAALKYNVKNLENEAKNFVTAHIQLFVNTEKFKNIVDPGVLHNVIQSISNSLKKSK</sequence>
<protein>
    <recommendedName>
        <fullName evidence="5">BTB domain-containing protein</fullName>
    </recommendedName>
</protein>
<dbReference type="InterPro" id="IPR008974">
    <property type="entry name" value="TRAF-like"/>
</dbReference>
<dbReference type="SUPFAM" id="SSF54695">
    <property type="entry name" value="POZ domain"/>
    <property type="match status" value="1"/>
</dbReference>
<dbReference type="PROSITE" id="PS50144">
    <property type="entry name" value="MATH"/>
    <property type="match status" value="1"/>
</dbReference>
<evidence type="ECO:0000313" key="3">
    <source>
        <dbReference type="EMBL" id="KAL3394860.1"/>
    </source>
</evidence>
<proteinExistence type="predicted"/>
<dbReference type="InterPro" id="IPR002083">
    <property type="entry name" value="MATH/TRAF_dom"/>
</dbReference>
<reference evidence="3 4" key="1">
    <citation type="journal article" date="2024" name="bioRxiv">
        <title>A reference genome for Trichogramma kaykai: A tiny desert-dwelling parasitoid wasp with competing sex-ratio distorters.</title>
        <authorList>
            <person name="Culotta J."/>
            <person name="Lindsey A.R."/>
        </authorList>
    </citation>
    <scope>NUCLEOTIDE SEQUENCE [LARGE SCALE GENOMIC DNA]</scope>
    <source>
        <strain evidence="3 4">KSX58</strain>
    </source>
</reference>
<dbReference type="EMBL" id="JBJJXI010000087">
    <property type="protein sequence ID" value="KAL3394860.1"/>
    <property type="molecule type" value="Genomic_DNA"/>
</dbReference>
<dbReference type="InterPro" id="IPR011333">
    <property type="entry name" value="SKP1/BTB/POZ_sf"/>
</dbReference>
<dbReference type="Gene3D" id="1.25.40.420">
    <property type="match status" value="1"/>
</dbReference>
<feature type="domain" description="BTB" evidence="1">
    <location>
        <begin position="181"/>
        <end position="249"/>
    </location>
</feature>
<dbReference type="PROSITE" id="PS50097">
    <property type="entry name" value="BTB"/>
    <property type="match status" value="1"/>
</dbReference>
<dbReference type="AlphaFoldDB" id="A0ABD2WQ45"/>
<dbReference type="SUPFAM" id="SSF49599">
    <property type="entry name" value="TRAF domain-like"/>
    <property type="match status" value="1"/>
</dbReference>
<feature type="domain" description="MATH" evidence="2">
    <location>
        <begin position="17"/>
        <end position="144"/>
    </location>
</feature>
<evidence type="ECO:0008006" key="5">
    <source>
        <dbReference type="Google" id="ProtNLM"/>
    </source>
</evidence>
<gene>
    <name evidence="3" type="ORF">TKK_010862</name>
</gene>
<comment type="caution">
    <text evidence="3">The sequence shown here is derived from an EMBL/GenBank/DDBJ whole genome shotgun (WGS) entry which is preliminary data.</text>
</comment>
<dbReference type="Gene3D" id="2.60.210.10">
    <property type="entry name" value="Apoptosis, Tumor Necrosis Factor Receptor Associated Protein 2, Chain A"/>
    <property type="match status" value="1"/>
</dbReference>
<dbReference type="GO" id="GO:0030163">
    <property type="term" value="P:protein catabolic process"/>
    <property type="evidence" value="ECO:0007669"/>
    <property type="project" value="UniProtKB-ARBA"/>
</dbReference>
<dbReference type="CDD" id="cd14733">
    <property type="entry name" value="BACK"/>
    <property type="match status" value="1"/>
</dbReference>
<keyword evidence="4" id="KW-1185">Reference proteome</keyword>
<evidence type="ECO:0000259" key="2">
    <source>
        <dbReference type="PROSITE" id="PS50144"/>
    </source>
</evidence>
<dbReference type="CDD" id="cd00121">
    <property type="entry name" value="MATH"/>
    <property type="match status" value="1"/>
</dbReference>
<organism evidence="3 4">
    <name type="scientific">Trichogramma kaykai</name>
    <dbReference type="NCBI Taxonomy" id="54128"/>
    <lineage>
        <taxon>Eukaryota</taxon>
        <taxon>Metazoa</taxon>
        <taxon>Ecdysozoa</taxon>
        <taxon>Arthropoda</taxon>
        <taxon>Hexapoda</taxon>
        <taxon>Insecta</taxon>
        <taxon>Pterygota</taxon>
        <taxon>Neoptera</taxon>
        <taxon>Endopterygota</taxon>
        <taxon>Hymenoptera</taxon>
        <taxon>Apocrita</taxon>
        <taxon>Proctotrupomorpha</taxon>
        <taxon>Chalcidoidea</taxon>
        <taxon>Trichogrammatidae</taxon>
        <taxon>Trichogramma</taxon>
    </lineage>
</organism>
<dbReference type="Gene3D" id="3.30.710.10">
    <property type="entry name" value="Potassium Channel Kv1.1, Chain A"/>
    <property type="match status" value="1"/>
</dbReference>
<evidence type="ECO:0000313" key="4">
    <source>
        <dbReference type="Proteomes" id="UP001627154"/>
    </source>
</evidence>
<evidence type="ECO:0000259" key="1">
    <source>
        <dbReference type="PROSITE" id="PS50097"/>
    </source>
</evidence>
<name>A0ABD2WQ45_9HYME</name>
<accession>A0ABD2WQ45</accession>
<dbReference type="Pfam" id="PF00651">
    <property type="entry name" value="BTB"/>
    <property type="match status" value="1"/>
</dbReference>
<dbReference type="PANTHER" id="PTHR24413">
    <property type="entry name" value="SPECKLE-TYPE POZ PROTEIN"/>
    <property type="match status" value="1"/>
</dbReference>
<dbReference type="Pfam" id="PF22486">
    <property type="entry name" value="MATH_2"/>
    <property type="match status" value="1"/>
</dbReference>
<dbReference type="InterPro" id="IPR000210">
    <property type="entry name" value="BTB/POZ_dom"/>
</dbReference>
<dbReference type="Proteomes" id="UP001627154">
    <property type="component" value="Unassembled WGS sequence"/>
</dbReference>